<evidence type="ECO:0008006" key="4">
    <source>
        <dbReference type="Google" id="ProtNLM"/>
    </source>
</evidence>
<gene>
    <name evidence="2" type="ORF">GCM10007170_06010</name>
</gene>
<keyword evidence="3" id="KW-1185">Reference proteome</keyword>
<sequence length="122" mass="12687">MSLQAMFFGALLSAVVALVLLVLVRRERRPGVVATAAASALIMPMAWNSILNWTGAIGLFSHDLPFPLFPISWQDTGSGVFTLAGAGIALMAGPCRRDPAGNVGATTAIAALAALVVDVYLY</sequence>
<evidence type="ECO:0000256" key="1">
    <source>
        <dbReference type="SAM" id="Phobius"/>
    </source>
</evidence>
<comment type="caution">
    <text evidence="2">The sequence shown here is derived from an EMBL/GenBank/DDBJ whole genome shotgun (WGS) entry which is preliminary data.</text>
</comment>
<evidence type="ECO:0000313" key="3">
    <source>
        <dbReference type="Proteomes" id="UP000643279"/>
    </source>
</evidence>
<proteinExistence type="predicted"/>
<dbReference type="Proteomes" id="UP000643279">
    <property type="component" value="Unassembled WGS sequence"/>
</dbReference>
<keyword evidence="1" id="KW-0812">Transmembrane</keyword>
<reference evidence="3" key="1">
    <citation type="journal article" date="2019" name="Int. J. Syst. Evol. Microbiol.">
        <title>The Global Catalogue of Microorganisms (GCM) 10K type strain sequencing project: providing services to taxonomists for standard genome sequencing and annotation.</title>
        <authorList>
            <consortium name="The Broad Institute Genomics Platform"/>
            <consortium name="The Broad Institute Genome Sequencing Center for Infectious Disease"/>
            <person name="Wu L."/>
            <person name="Ma J."/>
        </authorList>
    </citation>
    <scope>NUCLEOTIDE SEQUENCE [LARGE SCALE GENOMIC DNA]</scope>
    <source>
        <strain evidence="3">CGMCC 1.12778</strain>
    </source>
</reference>
<feature type="transmembrane region" description="Helical" evidence="1">
    <location>
        <begin position="71"/>
        <end position="91"/>
    </location>
</feature>
<feature type="transmembrane region" description="Helical" evidence="1">
    <location>
        <begin position="31"/>
        <end position="51"/>
    </location>
</feature>
<feature type="transmembrane region" description="Helical" evidence="1">
    <location>
        <begin position="103"/>
        <end position="121"/>
    </location>
</feature>
<dbReference type="EMBL" id="BMFW01000002">
    <property type="protein sequence ID" value="GGH90968.1"/>
    <property type="molecule type" value="Genomic_DNA"/>
</dbReference>
<dbReference type="RefSeq" id="WP_188570199.1">
    <property type="nucleotide sequence ID" value="NZ_BMFW01000002.1"/>
</dbReference>
<keyword evidence="1" id="KW-1133">Transmembrane helix</keyword>
<organism evidence="2 3">
    <name type="scientific">Arthrobacter liuii</name>
    <dbReference type="NCBI Taxonomy" id="1476996"/>
    <lineage>
        <taxon>Bacteria</taxon>
        <taxon>Bacillati</taxon>
        <taxon>Actinomycetota</taxon>
        <taxon>Actinomycetes</taxon>
        <taxon>Micrococcales</taxon>
        <taxon>Micrococcaceae</taxon>
        <taxon>Arthrobacter</taxon>
    </lineage>
</organism>
<keyword evidence="1" id="KW-0472">Membrane</keyword>
<evidence type="ECO:0000313" key="2">
    <source>
        <dbReference type="EMBL" id="GGH90968.1"/>
    </source>
</evidence>
<feature type="transmembrane region" description="Helical" evidence="1">
    <location>
        <begin position="6"/>
        <end position="24"/>
    </location>
</feature>
<name>A0ABQ2AI85_9MICC</name>
<accession>A0ABQ2AI85</accession>
<protein>
    <recommendedName>
        <fullName evidence="4">Lycopene cyclase domain-containing protein</fullName>
    </recommendedName>
</protein>